<dbReference type="GO" id="GO:0003955">
    <property type="term" value="F:NAD(P)H dehydrogenase (quinone) activity"/>
    <property type="evidence" value="ECO:0007669"/>
    <property type="project" value="InterPro"/>
</dbReference>
<evidence type="ECO:0000256" key="1">
    <source>
        <dbReference type="ARBA" id="ARBA00006961"/>
    </source>
</evidence>
<dbReference type="GO" id="GO:0160020">
    <property type="term" value="P:positive regulation of ferroptosis"/>
    <property type="evidence" value="ECO:0007669"/>
    <property type="project" value="UniProtKB-ARBA"/>
</dbReference>
<accession>A0A1G4IPJ2</accession>
<dbReference type="Proteomes" id="UP000189911">
    <property type="component" value="Chromosome A"/>
</dbReference>
<reference evidence="4" key="1">
    <citation type="submission" date="2016-03" db="EMBL/GenBank/DDBJ databases">
        <authorList>
            <person name="Devillers Hugo."/>
        </authorList>
    </citation>
    <scope>NUCLEOTIDE SEQUENCE [LARGE SCALE GENOMIC DNA]</scope>
</reference>
<evidence type="ECO:0000259" key="2">
    <source>
        <dbReference type="PROSITE" id="PS50902"/>
    </source>
</evidence>
<dbReference type="InterPro" id="IPR029039">
    <property type="entry name" value="Flavoprotein-like_sf"/>
</dbReference>
<comment type="similarity">
    <text evidence="1">Belongs to the WrbA family.</text>
</comment>
<proteinExistence type="inferred from homology"/>
<dbReference type="GO" id="GO:0032126">
    <property type="term" value="C:eisosome"/>
    <property type="evidence" value="ECO:0007669"/>
    <property type="project" value="UniProtKB-ARBA"/>
</dbReference>
<dbReference type="EMBL" id="LT598449">
    <property type="protein sequence ID" value="SCU78577.1"/>
    <property type="molecule type" value="Genomic_DNA"/>
</dbReference>
<dbReference type="NCBIfam" id="TIGR01755">
    <property type="entry name" value="flav_wrbA"/>
    <property type="match status" value="1"/>
</dbReference>
<organism evidence="3 4">
    <name type="scientific">Lachancea nothofagi CBS 11611</name>
    <dbReference type="NCBI Taxonomy" id="1266666"/>
    <lineage>
        <taxon>Eukaryota</taxon>
        <taxon>Fungi</taxon>
        <taxon>Dikarya</taxon>
        <taxon>Ascomycota</taxon>
        <taxon>Saccharomycotina</taxon>
        <taxon>Saccharomycetes</taxon>
        <taxon>Saccharomycetales</taxon>
        <taxon>Saccharomycetaceae</taxon>
        <taxon>Lachancea</taxon>
    </lineage>
</organism>
<dbReference type="InterPro" id="IPR010089">
    <property type="entry name" value="Flavoprotein_WrbA-like"/>
</dbReference>
<keyword evidence="4" id="KW-1185">Reference proteome</keyword>
<dbReference type="PANTHER" id="PTHR30546">
    <property type="entry name" value="FLAVODOXIN-RELATED PROTEIN WRBA-RELATED"/>
    <property type="match status" value="1"/>
</dbReference>
<sequence>MSKVAIIIYTLYGHTAGLAEAQKKGVEAAGGEADIYQVPETLSDDVVKALGGQPKPAYPIATRETLTSYNCFLFGIPTRFGNFPAQWKAFWDATGGLWAQGALHGKIAGVFVSTGTGGGNESTIVNSLSVLAHHGIIFVPLGYKNVGADLGNLTEVHGGSPWGAGTIAGADGSRMPSELELRVNQIQGQTFYETVEKFSA</sequence>
<protein>
    <submittedName>
        <fullName evidence="3">LANO_0A03356g1_1</fullName>
    </submittedName>
</protein>
<dbReference type="FunFam" id="3.40.50.360:FF:000001">
    <property type="entry name" value="NAD(P)H dehydrogenase (Quinone) FQR1-like"/>
    <property type="match status" value="1"/>
</dbReference>
<dbReference type="InterPro" id="IPR005025">
    <property type="entry name" value="FMN_Rdtase-like_dom"/>
</dbReference>
<dbReference type="OrthoDB" id="504689at2759"/>
<dbReference type="Pfam" id="PF03358">
    <property type="entry name" value="FMN_red"/>
    <property type="match status" value="1"/>
</dbReference>
<dbReference type="PROSITE" id="PS50902">
    <property type="entry name" value="FLAVODOXIN_LIKE"/>
    <property type="match status" value="1"/>
</dbReference>
<dbReference type="InterPro" id="IPR008254">
    <property type="entry name" value="Flavodoxin/NO_synth"/>
</dbReference>
<dbReference type="AlphaFoldDB" id="A0A1G4IPJ2"/>
<evidence type="ECO:0000313" key="4">
    <source>
        <dbReference type="Proteomes" id="UP000189911"/>
    </source>
</evidence>
<gene>
    <name evidence="3" type="ORF">LANO_0A03356G</name>
</gene>
<dbReference type="SUPFAM" id="SSF52218">
    <property type="entry name" value="Flavoproteins"/>
    <property type="match status" value="1"/>
</dbReference>
<feature type="domain" description="Flavodoxin-like" evidence="2">
    <location>
        <begin position="4"/>
        <end position="191"/>
    </location>
</feature>
<dbReference type="Gene3D" id="3.40.50.360">
    <property type="match status" value="1"/>
</dbReference>
<dbReference type="NCBIfam" id="NF002999">
    <property type="entry name" value="PRK03767.1"/>
    <property type="match status" value="1"/>
</dbReference>
<dbReference type="GO" id="GO:0010181">
    <property type="term" value="F:FMN binding"/>
    <property type="evidence" value="ECO:0007669"/>
    <property type="project" value="InterPro"/>
</dbReference>
<dbReference type="PANTHER" id="PTHR30546:SF23">
    <property type="entry name" value="FLAVOPROTEIN-LIKE PROTEIN YCP4-RELATED"/>
    <property type="match status" value="1"/>
</dbReference>
<dbReference type="GO" id="GO:0016020">
    <property type="term" value="C:membrane"/>
    <property type="evidence" value="ECO:0007669"/>
    <property type="project" value="TreeGrafter"/>
</dbReference>
<name>A0A1G4IPJ2_9SACH</name>
<evidence type="ECO:0000313" key="3">
    <source>
        <dbReference type="EMBL" id="SCU78577.1"/>
    </source>
</evidence>